<organism evidence="4 5">
    <name type="scientific">Mesoplasma melaleucae</name>
    <dbReference type="NCBI Taxonomy" id="81459"/>
    <lineage>
        <taxon>Bacteria</taxon>
        <taxon>Bacillati</taxon>
        <taxon>Mycoplasmatota</taxon>
        <taxon>Mollicutes</taxon>
        <taxon>Entomoplasmatales</taxon>
        <taxon>Entomoplasmataceae</taxon>
        <taxon>Mesoplasma</taxon>
    </lineage>
</organism>
<evidence type="ECO:0000256" key="1">
    <source>
        <dbReference type="ARBA" id="ARBA00022747"/>
    </source>
</evidence>
<accession>A0A2K8NVF9</accession>
<evidence type="ECO:0000259" key="2">
    <source>
        <dbReference type="Pfam" id="PF02384"/>
    </source>
</evidence>
<feature type="domain" description="DNA methylase adenine-specific" evidence="2">
    <location>
        <begin position="259"/>
        <end position="564"/>
    </location>
</feature>
<dbReference type="PANTHER" id="PTHR42998">
    <property type="entry name" value="TYPE I RESTRICTION ENZYME HINDVIIP M PROTEIN-RELATED"/>
    <property type="match status" value="1"/>
</dbReference>
<dbReference type="CDD" id="cd02440">
    <property type="entry name" value="AdoMet_MTases"/>
    <property type="match status" value="1"/>
</dbReference>
<gene>
    <name evidence="4" type="primary">hsdM</name>
    <name evidence="4" type="ORF">EMELA_v1c02490</name>
</gene>
<dbReference type="RefSeq" id="WP_028124589.1">
    <property type="nucleotide sequence ID" value="NZ_CP024964.1"/>
</dbReference>
<dbReference type="GO" id="GO:0009307">
    <property type="term" value="P:DNA restriction-modification system"/>
    <property type="evidence" value="ECO:0007669"/>
    <property type="project" value="UniProtKB-KW"/>
</dbReference>
<dbReference type="InterPro" id="IPR003356">
    <property type="entry name" value="DNA_methylase_A-5"/>
</dbReference>
<dbReference type="PRINTS" id="PR00507">
    <property type="entry name" value="N12N6MTFRASE"/>
</dbReference>
<keyword evidence="1" id="KW-0680">Restriction system</keyword>
<sequence>MNIKLICPIRGPLNINEKSKDGLSFTEERQRIELVRFLLTKGYTKELFEFEYNIKFGSSKKYLRADLIIWENESKQNINIVCEVKRDSKHKIDAYDYQLEPAIKLTNSKYGIYFDNADNYLIYSNNKYSLNKLPTYGFEFNAKSISINDLRTITNIDYIYNKLDQLTHNNGISKEKRYEGIFQILLSKYYDEKYNESNLKFLINNNTFSEFKKLYDQSLKYYNINSQIKLKKEIVLPENIVIAIIAFLEEYSFIKSDMGIIQSFFMKFGAIFLKKDLAQYYTPIPIVKFISSLLKVTNSDRIIDPAGGSADFLVGILEKYKNSKIKNLIKENLHYWDISEDALKVAFINMVLHGDGRTNIEQLDSIEKWNYKNEQFDFVITNPPFGSKTKWEKDPKIMKHYELASEKENQQLGILFLERSINLLKANGILVIILPSGYLNNSSLKYIREFCINYRIVADISLPEGSFKGAETGVKTDILIIKKQKIKDDYRIFVSAPQKLGFDFKSKKLPSIYKRDIKTGKYILDEYNKEILDSDLENVISEFKKFAYDSNLTEFEQENINIKYNFLLKSELVNDPMLTLKPELYLNSYRNHMTEIGKNTVSLRELKDSGYCDIEIQKNETIKLVEGKMYSYIDISEAKKGDYSLDNKLHHWEIKNIGRASQAAETNDIFLSYLLGSKDKFFLMLEKNTDNIVVTNGMYRIIISDEIVRLSFYNFLFTNSFSLQFNALSTGHIQTNISLNKVWEFRFKLLEKDEISKVKEMIEIHKKYKQIYSTILD</sequence>
<dbReference type="STRING" id="1408435.GCA_000685885_01463"/>
<dbReference type="PROSITE" id="PS00092">
    <property type="entry name" value="N6_MTASE"/>
    <property type="match status" value="1"/>
</dbReference>
<evidence type="ECO:0000313" key="5">
    <source>
        <dbReference type="Proteomes" id="UP000231896"/>
    </source>
</evidence>
<proteinExistence type="predicted"/>
<dbReference type="GO" id="GO:0008170">
    <property type="term" value="F:N-methyltransferase activity"/>
    <property type="evidence" value="ECO:0007669"/>
    <property type="project" value="InterPro"/>
</dbReference>
<dbReference type="PANTHER" id="PTHR42998:SF1">
    <property type="entry name" value="TYPE I RESTRICTION ENZYME HINDI METHYLASE SUBUNIT"/>
    <property type="match status" value="1"/>
</dbReference>
<dbReference type="InterPro" id="IPR029063">
    <property type="entry name" value="SAM-dependent_MTases_sf"/>
</dbReference>
<dbReference type="InterPro" id="IPR052916">
    <property type="entry name" value="Type-I_RE_MTase_Subunit"/>
</dbReference>
<dbReference type="Proteomes" id="UP000231896">
    <property type="component" value="Chromosome"/>
</dbReference>
<dbReference type="InterPro" id="IPR029464">
    <property type="entry name" value="HSDR_N"/>
</dbReference>
<reference evidence="4 5" key="1">
    <citation type="submission" date="2017-11" db="EMBL/GenBank/DDBJ databases">
        <title>Genome sequence of Entomoplasma melaleucae M1 (ATCC 49191).</title>
        <authorList>
            <person name="Lo W.-S."/>
            <person name="Gasparich G.E."/>
            <person name="Kuo C.-H."/>
        </authorList>
    </citation>
    <scope>NUCLEOTIDE SEQUENCE [LARGE SCALE GENOMIC DNA]</scope>
    <source>
        <strain evidence="4 5">M1</strain>
    </source>
</reference>
<dbReference type="OrthoDB" id="9814572at2"/>
<dbReference type="Pfam" id="PF02384">
    <property type="entry name" value="N6_Mtase"/>
    <property type="match status" value="1"/>
</dbReference>
<evidence type="ECO:0000313" key="4">
    <source>
        <dbReference type="EMBL" id="ATZ17822.1"/>
    </source>
</evidence>
<dbReference type="Gene3D" id="3.40.50.150">
    <property type="entry name" value="Vaccinia Virus protein VP39"/>
    <property type="match status" value="1"/>
</dbReference>
<dbReference type="Pfam" id="PF13588">
    <property type="entry name" value="HSDR_N_2"/>
    <property type="match status" value="1"/>
</dbReference>
<protein>
    <submittedName>
        <fullName evidence="4">Type I restriction enzyme M protein</fullName>
    </submittedName>
</protein>
<name>A0A2K8NVF9_9MOLU</name>
<dbReference type="SUPFAM" id="SSF116734">
    <property type="entry name" value="DNA methylase specificity domain"/>
    <property type="match status" value="1"/>
</dbReference>
<feature type="domain" description="Type I restriction enzyme R protein N-terminal" evidence="3">
    <location>
        <begin position="27"/>
        <end position="123"/>
    </location>
</feature>
<dbReference type="SUPFAM" id="SSF53335">
    <property type="entry name" value="S-adenosyl-L-methionine-dependent methyltransferases"/>
    <property type="match status" value="1"/>
</dbReference>
<evidence type="ECO:0000259" key="3">
    <source>
        <dbReference type="Pfam" id="PF13588"/>
    </source>
</evidence>
<dbReference type="GO" id="GO:0032259">
    <property type="term" value="P:methylation"/>
    <property type="evidence" value="ECO:0007669"/>
    <property type="project" value="InterPro"/>
</dbReference>
<dbReference type="InterPro" id="IPR002052">
    <property type="entry name" value="DNA_methylase_N6_adenine_CS"/>
</dbReference>
<keyword evidence="5" id="KW-1185">Reference proteome</keyword>
<dbReference type="KEGG" id="eml:EMELA_v1c02490"/>
<dbReference type="AlphaFoldDB" id="A0A2K8NVF9"/>
<dbReference type="GO" id="GO:0003677">
    <property type="term" value="F:DNA binding"/>
    <property type="evidence" value="ECO:0007669"/>
    <property type="project" value="InterPro"/>
</dbReference>
<dbReference type="EMBL" id="CP024964">
    <property type="protein sequence ID" value="ATZ17822.1"/>
    <property type="molecule type" value="Genomic_DNA"/>
</dbReference>